<evidence type="ECO:0000256" key="8">
    <source>
        <dbReference type="RuleBase" id="RU003968"/>
    </source>
</evidence>
<dbReference type="RefSeq" id="WP_035573969.1">
    <property type="nucleotide sequence ID" value="NZ_ARYH01000004.1"/>
</dbReference>
<dbReference type="InterPro" id="IPR012132">
    <property type="entry name" value="GMC_OxRdtase"/>
</dbReference>
<name>A0A069E0E8_9PROT</name>
<dbReference type="PROSITE" id="PS00623">
    <property type="entry name" value="GMC_OXRED_1"/>
    <property type="match status" value="1"/>
</dbReference>
<dbReference type="Pfam" id="PF05199">
    <property type="entry name" value="GMC_oxred_C"/>
    <property type="match status" value="1"/>
</dbReference>
<evidence type="ECO:0000256" key="1">
    <source>
        <dbReference type="ARBA" id="ARBA00001974"/>
    </source>
</evidence>
<evidence type="ECO:0000256" key="2">
    <source>
        <dbReference type="ARBA" id="ARBA00010790"/>
    </source>
</evidence>
<keyword evidence="5 11" id="KW-0560">Oxidoreductase</keyword>
<evidence type="ECO:0000256" key="7">
    <source>
        <dbReference type="PIRSR" id="PIRSR000137-2"/>
    </source>
</evidence>
<dbReference type="Proteomes" id="UP000027446">
    <property type="component" value="Unassembled WGS sequence"/>
</dbReference>
<dbReference type="NCBIfam" id="TIGR01810">
    <property type="entry name" value="betA"/>
    <property type="match status" value="1"/>
</dbReference>
<reference evidence="11 12" key="1">
    <citation type="journal article" date="2014" name="Antonie Van Leeuwenhoek">
        <title>Hyphomonas beringensis sp. nov. and Hyphomonas chukchiensis sp. nov., isolated from surface seawater of the Bering Sea and Chukchi Sea.</title>
        <authorList>
            <person name="Li C."/>
            <person name="Lai Q."/>
            <person name="Li G."/>
            <person name="Dong C."/>
            <person name="Wang J."/>
            <person name="Liao Y."/>
            <person name="Shao Z."/>
        </authorList>
    </citation>
    <scope>NUCLEOTIDE SEQUENCE [LARGE SCALE GENOMIC DNA]</scope>
    <source>
        <strain evidence="11 12">MHS-3</strain>
    </source>
</reference>
<comment type="catalytic activity">
    <reaction evidence="9">
        <text>choline + A = betaine aldehyde + AH2</text>
        <dbReference type="Rhea" id="RHEA:17433"/>
        <dbReference type="ChEBI" id="CHEBI:13193"/>
        <dbReference type="ChEBI" id="CHEBI:15354"/>
        <dbReference type="ChEBI" id="CHEBI:15710"/>
        <dbReference type="ChEBI" id="CHEBI:17499"/>
        <dbReference type="EC" id="1.1.99.1"/>
    </reaction>
</comment>
<evidence type="ECO:0000256" key="9">
    <source>
        <dbReference type="RuleBase" id="RU003969"/>
    </source>
</evidence>
<dbReference type="OrthoDB" id="9785276at2"/>
<evidence type="ECO:0000313" key="11">
    <source>
        <dbReference type="EMBL" id="KCZ82789.1"/>
    </source>
</evidence>
<feature type="binding site" evidence="7">
    <location>
        <position position="89"/>
    </location>
    <ligand>
        <name>FAD</name>
        <dbReference type="ChEBI" id="CHEBI:57692"/>
    </ligand>
</feature>
<dbReference type="InterPro" id="IPR036188">
    <property type="entry name" value="FAD/NAD-bd_sf"/>
</dbReference>
<evidence type="ECO:0000256" key="4">
    <source>
        <dbReference type="ARBA" id="ARBA00022827"/>
    </source>
</evidence>
<evidence type="ECO:0000256" key="3">
    <source>
        <dbReference type="ARBA" id="ARBA00022630"/>
    </source>
</evidence>
<comment type="similarity">
    <text evidence="2 8">Belongs to the GMC oxidoreductase family.</text>
</comment>
<dbReference type="GO" id="GO:0050660">
    <property type="term" value="F:flavin adenine dinucleotide binding"/>
    <property type="evidence" value="ECO:0007669"/>
    <property type="project" value="InterPro"/>
</dbReference>
<evidence type="ECO:0000259" key="10">
    <source>
        <dbReference type="PROSITE" id="PS00623"/>
    </source>
</evidence>
<dbReference type="Gene3D" id="3.30.560.10">
    <property type="entry name" value="Glucose Oxidase, domain 3"/>
    <property type="match status" value="1"/>
</dbReference>
<dbReference type="PANTHER" id="PTHR11552">
    <property type="entry name" value="GLUCOSE-METHANOL-CHOLINE GMC OXIDOREDUCTASE"/>
    <property type="match status" value="1"/>
</dbReference>
<proteinExistence type="inferred from homology"/>
<dbReference type="InterPro" id="IPR007867">
    <property type="entry name" value="GMC_OxRtase_C"/>
</dbReference>
<dbReference type="STRING" id="1280949.HAD_17047"/>
<dbReference type="PATRIC" id="fig|1280949.3.peg.3460"/>
<evidence type="ECO:0000256" key="5">
    <source>
        <dbReference type="ARBA" id="ARBA00023002"/>
    </source>
</evidence>
<dbReference type="PANTHER" id="PTHR11552:SF147">
    <property type="entry name" value="CHOLINE DEHYDROGENASE, MITOCHONDRIAL"/>
    <property type="match status" value="1"/>
</dbReference>
<dbReference type="UniPathway" id="UPA00529">
    <property type="reaction ID" value="UER00385"/>
</dbReference>
<evidence type="ECO:0000313" key="12">
    <source>
        <dbReference type="Proteomes" id="UP000027446"/>
    </source>
</evidence>
<dbReference type="SUPFAM" id="SSF51905">
    <property type="entry name" value="FAD/NAD(P)-binding domain"/>
    <property type="match status" value="1"/>
</dbReference>
<dbReference type="GO" id="GO:0008812">
    <property type="term" value="F:choline dehydrogenase activity"/>
    <property type="evidence" value="ECO:0007669"/>
    <property type="project" value="UniProtKB-UniRule"/>
</dbReference>
<dbReference type="GO" id="GO:0019285">
    <property type="term" value="P:glycine betaine biosynthetic process from choline"/>
    <property type="evidence" value="ECO:0007669"/>
    <property type="project" value="UniProtKB-UniRule"/>
</dbReference>
<comment type="caution">
    <text evidence="11">The sequence shown here is derived from an EMBL/GenBank/DDBJ whole genome shotgun (WGS) entry which is preliminary data.</text>
</comment>
<dbReference type="Pfam" id="PF00732">
    <property type="entry name" value="GMC_oxred_N"/>
    <property type="match status" value="1"/>
</dbReference>
<keyword evidence="3 8" id="KW-0285">Flavoprotein</keyword>
<comment type="pathway">
    <text evidence="9">Amine and polyamine biosynthesis; betaine biosynthesis via choline pathway; betaine aldehyde from choline (cytochrome c reductase route): step 1/1.</text>
</comment>
<organism evidence="11 12">
    <name type="scientific">Hyphomonas adhaerens MHS-3</name>
    <dbReference type="NCBI Taxonomy" id="1280949"/>
    <lineage>
        <taxon>Bacteria</taxon>
        <taxon>Pseudomonadati</taxon>
        <taxon>Pseudomonadota</taxon>
        <taxon>Alphaproteobacteria</taxon>
        <taxon>Hyphomonadales</taxon>
        <taxon>Hyphomonadaceae</taxon>
        <taxon>Hyphomonas</taxon>
    </lineage>
</organism>
<evidence type="ECO:0000256" key="6">
    <source>
        <dbReference type="NCBIfam" id="TIGR01810"/>
    </source>
</evidence>
<accession>A0A069E0E8</accession>
<dbReference type="AlphaFoldDB" id="A0A069E0E8"/>
<sequence length="545" mass="59446">MIEGKEVAAADYVIVGAGSAGCVLANRLSATGVHDVAVLEYGGSDMGPFIQMPAALSYPMNMKRYDWGYQSEPEPHLGGRRLAAPRGKVLGGSSSINGLVYIRGNPKDFDAWEASGAEGWSGRHVQPYFRRLENVEGADPDIRGTAGPMRITRPDQAHPLDQAFMASAVEAGFSRTPDCNGRQQEGFGPMEQTIWNGRRWSTANAYLKPALGRENLSVYRGLATRVLWEGDRAVGVEFLRGKTRQVIRARKEVILSSSVFNSAKLLMLSGIGAKSDLEALGIDVLRDRKGVGKNLQDHLEVYLQMRCTRPITLRKYMNPVSKGLAGAQWLLTKTGIGASNHFETAGFVRVNPDADYPDAQYHFLPAAIRYDGSQPESDHGFQAHIGPGRTTARGEVKLASADPAVPPSIRFNYMSRKADWESFRACVRLTREIFSQPALREFSAGEISPGLDCRSDEDIDAFVRREVESAYHPCGTCRMGQPDDPDAVVDSECRVIGVEGLRVVDSSVFPNITNGNINAPTMMVAEKAADHILGNKALDPDPAYG</sequence>
<dbReference type="PIRSF" id="PIRSF000137">
    <property type="entry name" value="Alcohol_oxidase"/>
    <property type="match status" value="1"/>
</dbReference>
<dbReference type="eggNOG" id="COG2303">
    <property type="taxonomic scope" value="Bacteria"/>
</dbReference>
<dbReference type="NCBIfam" id="NF002550">
    <property type="entry name" value="PRK02106.1"/>
    <property type="match status" value="1"/>
</dbReference>
<feature type="binding site" evidence="7">
    <location>
        <begin position="97"/>
        <end position="100"/>
    </location>
    <ligand>
        <name>FAD</name>
        <dbReference type="ChEBI" id="CHEBI:57692"/>
    </ligand>
</feature>
<keyword evidence="12" id="KW-1185">Reference proteome</keyword>
<gene>
    <name evidence="11" type="ORF">HAD_17047</name>
</gene>
<dbReference type="PROSITE" id="PS51257">
    <property type="entry name" value="PROKAR_LIPOPROTEIN"/>
    <property type="match status" value="1"/>
</dbReference>
<dbReference type="InterPro" id="IPR011533">
    <property type="entry name" value="BetA"/>
</dbReference>
<feature type="domain" description="Glucose-methanol-choline oxidoreductase N-terminal" evidence="10">
    <location>
        <begin position="87"/>
        <end position="110"/>
    </location>
</feature>
<dbReference type="SUPFAM" id="SSF54373">
    <property type="entry name" value="FAD-linked reductases, C-terminal domain"/>
    <property type="match status" value="1"/>
</dbReference>
<keyword evidence="4 7" id="KW-0274">FAD</keyword>
<protein>
    <recommendedName>
        <fullName evidence="6 9">Choline dehydrogenase</fullName>
        <ecNumber evidence="6 9">1.1.99.1</ecNumber>
    </recommendedName>
</protein>
<comment type="cofactor">
    <cofactor evidence="1 7">
        <name>FAD</name>
        <dbReference type="ChEBI" id="CHEBI:57692"/>
    </cofactor>
</comment>
<dbReference type="InterPro" id="IPR000172">
    <property type="entry name" value="GMC_OxRdtase_N"/>
</dbReference>
<dbReference type="Gene3D" id="3.50.50.60">
    <property type="entry name" value="FAD/NAD(P)-binding domain"/>
    <property type="match status" value="1"/>
</dbReference>
<dbReference type="EC" id="1.1.99.1" evidence="6 9"/>
<dbReference type="EMBL" id="ARYH01000004">
    <property type="protein sequence ID" value="KCZ82789.1"/>
    <property type="molecule type" value="Genomic_DNA"/>
</dbReference>